<dbReference type="PANTHER" id="PTHR46579">
    <property type="entry name" value="F5/8 TYPE C DOMAIN-CONTAINING PROTEIN-RELATED"/>
    <property type="match status" value="1"/>
</dbReference>
<organism evidence="1 2">
    <name type="scientific">Oedothorax gibbosus</name>
    <dbReference type="NCBI Taxonomy" id="931172"/>
    <lineage>
        <taxon>Eukaryota</taxon>
        <taxon>Metazoa</taxon>
        <taxon>Ecdysozoa</taxon>
        <taxon>Arthropoda</taxon>
        <taxon>Chelicerata</taxon>
        <taxon>Arachnida</taxon>
        <taxon>Araneae</taxon>
        <taxon>Araneomorphae</taxon>
        <taxon>Entelegynae</taxon>
        <taxon>Araneoidea</taxon>
        <taxon>Linyphiidae</taxon>
        <taxon>Erigoninae</taxon>
        <taxon>Oedothorax</taxon>
    </lineage>
</organism>
<dbReference type="Proteomes" id="UP000827092">
    <property type="component" value="Unassembled WGS sequence"/>
</dbReference>
<dbReference type="AlphaFoldDB" id="A0AAV6TQN3"/>
<comment type="caution">
    <text evidence="1">The sequence shown here is derived from an EMBL/GenBank/DDBJ whole genome shotgun (WGS) entry which is preliminary data.</text>
</comment>
<name>A0AAV6TQN3_9ARAC</name>
<dbReference type="EMBL" id="JAFNEN010001255">
    <property type="protein sequence ID" value="KAG8174315.1"/>
    <property type="molecule type" value="Genomic_DNA"/>
</dbReference>
<evidence type="ECO:0000313" key="1">
    <source>
        <dbReference type="EMBL" id="KAG8174315.1"/>
    </source>
</evidence>
<sequence length="302" mass="35097">MNTDGSPVYKSTKNSLWPIQFRINEFPPEKRDLSENLMLAGLWFGKKEPNMQVFMKPFVQEMYDLYHNGFSWQHHEEVIETKVITLNCVVDSVAKPTLQGTTQFNGYFGCNYCYHPGDLIDNQIRYCSDKFDDRTDVKIREEMLFCTSQSTTVSGVKRISPLYVLPNFDLVNGFVIDYMHAVLLGVAKLTVTLWTDSKSHNSPYYIGKKVDKIDERLLNIKPPQSITRRPRSIKESVRWKANEWRAWLLYYSLPCLIDLLPVAYLKHHLLLISTVYSLLKTQITATELIDIEDDLFFICEAV</sequence>
<proteinExistence type="predicted"/>
<gene>
    <name evidence="1" type="ORF">JTE90_007665</name>
</gene>
<accession>A0AAV6TQN3</accession>
<dbReference type="PANTHER" id="PTHR46579:SF1">
    <property type="entry name" value="F5_8 TYPE C DOMAIN-CONTAINING PROTEIN"/>
    <property type="match status" value="1"/>
</dbReference>
<keyword evidence="2" id="KW-1185">Reference proteome</keyword>
<dbReference type="InterPro" id="IPR004242">
    <property type="entry name" value="Transposase_21"/>
</dbReference>
<evidence type="ECO:0000313" key="2">
    <source>
        <dbReference type="Proteomes" id="UP000827092"/>
    </source>
</evidence>
<protein>
    <submittedName>
        <fullName evidence="1">Uncharacterized protein</fullName>
    </submittedName>
</protein>
<dbReference type="Pfam" id="PF02992">
    <property type="entry name" value="Transposase_21"/>
    <property type="match status" value="1"/>
</dbReference>
<reference evidence="1 2" key="1">
    <citation type="journal article" date="2022" name="Nat. Ecol. Evol.">
        <title>A masculinizing supergene underlies an exaggerated male reproductive morph in a spider.</title>
        <authorList>
            <person name="Hendrickx F."/>
            <person name="De Corte Z."/>
            <person name="Sonet G."/>
            <person name="Van Belleghem S.M."/>
            <person name="Kostlbacher S."/>
            <person name="Vangestel C."/>
        </authorList>
    </citation>
    <scope>NUCLEOTIDE SEQUENCE [LARGE SCALE GENOMIC DNA]</scope>
    <source>
        <strain evidence="1">W744_W776</strain>
    </source>
</reference>